<dbReference type="InterPro" id="IPR006068">
    <property type="entry name" value="ATPase_P-typ_cation-transptr_C"/>
</dbReference>
<feature type="domain" description="Cation-transporting P-type ATPase N-terminal" evidence="25">
    <location>
        <begin position="24"/>
        <end position="98"/>
    </location>
</feature>
<dbReference type="InterPro" id="IPR023298">
    <property type="entry name" value="ATPase_P-typ_TM_dom_sf"/>
</dbReference>
<feature type="transmembrane region" description="Helical" evidence="24">
    <location>
        <begin position="301"/>
        <end position="322"/>
    </location>
</feature>
<evidence type="ECO:0000256" key="13">
    <source>
        <dbReference type="ARBA" id="ARBA00022967"/>
    </source>
</evidence>
<dbReference type="FunFam" id="1.20.1110.10:FF:000015">
    <property type="entry name" value="Sodium ion P-type ATPase"/>
    <property type="match status" value="1"/>
</dbReference>
<dbReference type="InterPro" id="IPR006414">
    <property type="entry name" value="P-type_ATPase_IID"/>
</dbReference>
<keyword evidence="18" id="KW-0739">Sodium transport</keyword>
<dbReference type="EMBL" id="MU864946">
    <property type="protein sequence ID" value="KAK4464708.1"/>
    <property type="molecule type" value="Genomic_DNA"/>
</dbReference>
<evidence type="ECO:0000256" key="24">
    <source>
        <dbReference type="SAM" id="Phobius"/>
    </source>
</evidence>
<dbReference type="Pfam" id="PF00122">
    <property type="entry name" value="E1-E2_ATPase"/>
    <property type="match status" value="1"/>
</dbReference>
<evidence type="ECO:0000256" key="5">
    <source>
        <dbReference type="ARBA" id="ARBA00022538"/>
    </source>
</evidence>
<feature type="transmembrane region" description="Helical" evidence="24">
    <location>
        <begin position="102"/>
        <end position="118"/>
    </location>
</feature>
<dbReference type="PRINTS" id="PR00119">
    <property type="entry name" value="CATATPASE"/>
</dbReference>
<dbReference type="InterPro" id="IPR008250">
    <property type="entry name" value="ATPase_P-typ_transduc_dom_A_sf"/>
</dbReference>
<feature type="transmembrane region" description="Helical" evidence="24">
    <location>
        <begin position="962"/>
        <end position="984"/>
    </location>
</feature>
<dbReference type="Pfam" id="PF13246">
    <property type="entry name" value="Cation_ATPase"/>
    <property type="match status" value="1"/>
</dbReference>
<feature type="transmembrane region" description="Helical" evidence="24">
    <location>
        <begin position="73"/>
        <end position="96"/>
    </location>
</feature>
<dbReference type="SMART" id="SM00831">
    <property type="entry name" value="Cation_ATPase_N"/>
    <property type="match status" value="1"/>
</dbReference>
<comment type="similarity">
    <text evidence="19">Belongs to the cation transport ATPase (P-type) (TC 3.A.3) family. Type IID subfamily.</text>
</comment>
<evidence type="ECO:0000256" key="7">
    <source>
        <dbReference type="ARBA" id="ARBA00022692"/>
    </source>
</evidence>
<accession>A0AAV9HWK2</accession>
<dbReference type="InterPro" id="IPR004014">
    <property type="entry name" value="ATPase_P-typ_cation-transptr_N"/>
</dbReference>
<dbReference type="GO" id="GO:0005886">
    <property type="term" value="C:plasma membrane"/>
    <property type="evidence" value="ECO:0007669"/>
    <property type="project" value="UniProtKB-SubCell"/>
</dbReference>
<evidence type="ECO:0000256" key="12">
    <source>
        <dbReference type="ARBA" id="ARBA00022958"/>
    </source>
</evidence>
<dbReference type="Pfam" id="PF00689">
    <property type="entry name" value="Cation_ATPase_C"/>
    <property type="match status" value="1"/>
</dbReference>
<feature type="transmembrane region" description="Helical" evidence="24">
    <location>
        <begin position="919"/>
        <end position="941"/>
    </location>
</feature>
<evidence type="ECO:0000256" key="22">
    <source>
        <dbReference type="ARBA" id="ARBA00049499"/>
    </source>
</evidence>
<evidence type="ECO:0000256" key="11">
    <source>
        <dbReference type="ARBA" id="ARBA00022842"/>
    </source>
</evidence>
<dbReference type="GO" id="GO:0016887">
    <property type="term" value="F:ATP hydrolysis activity"/>
    <property type="evidence" value="ECO:0007669"/>
    <property type="project" value="InterPro"/>
</dbReference>
<dbReference type="InterPro" id="IPR044492">
    <property type="entry name" value="P_typ_ATPase_HD_dom"/>
</dbReference>
<name>A0AAV9HWK2_9PEZI</name>
<keyword evidence="5" id="KW-0633">Potassium transport</keyword>
<keyword evidence="27" id="KW-1185">Reference proteome</keyword>
<dbReference type="FunFam" id="2.70.150.10:FF:000160">
    <property type="entry name" value="Sarcoplasmic/endoplasmic reticulum calcium ATPase 1"/>
    <property type="match status" value="1"/>
</dbReference>
<proteinExistence type="inferred from homology"/>
<evidence type="ECO:0000256" key="8">
    <source>
        <dbReference type="ARBA" id="ARBA00022723"/>
    </source>
</evidence>
<dbReference type="InterPro" id="IPR001757">
    <property type="entry name" value="P_typ_ATPase"/>
</dbReference>
<dbReference type="SFLD" id="SFLDF00027">
    <property type="entry name" value="p-type_atpase"/>
    <property type="match status" value="1"/>
</dbReference>
<dbReference type="SUPFAM" id="SSF81653">
    <property type="entry name" value="Calcium ATPase, transduction domain A"/>
    <property type="match status" value="1"/>
</dbReference>
<dbReference type="AlphaFoldDB" id="A0AAV9HWK2"/>
<feature type="transmembrane region" description="Helical" evidence="24">
    <location>
        <begin position="267"/>
        <end position="289"/>
    </location>
</feature>
<dbReference type="Proteomes" id="UP001321749">
    <property type="component" value="Unassembled WGS sequence"/>
</dbReference>
<keyword evidence="11" id="KW-0460">Magnesium</keyword>
<keyword evidence="8" id="KW-0479">Metal-binding</keyword>
<gene>
    <name evidence="26" type="ORF">QBC42DRAFT_344570</name>
</gene>
<dbReference type="SFLD" id="SFLDG00002">
    <property type="entry name" value="C1.7:_P-type_atpase_like"/>
    <property type="match status" value="1"/>
</dbReference>
<dbReference type="Gene3D" id="1.20.1110.10">
    <property type="entry name" value="Calcium-transporting ATPase, transmembrane domain"/>
    <property type="match status" value="2"/>
</dbReference>
<dbReference type="InterPro" id="IPR023214">
    <property type="entry name" value="HAD_sf"/>
</dbReference>
<evidence type="ECO:0000256" key="14">
    <source>
        <dbReference type="ARBA" id="ARBA00022989"/>
    </source>
</evidence>
<keyword evidence="4" id="KW-1003">Cell membrane</keyword>
<keyword evidence="14 24" id="KW-1133">Transmembrane helix</keyword>
<feature type="transmembrane region" description="Helical" evidence="24">
    <location>
        <begin position="229"/>
        <end position="247"/>
    </location>
</feature>
<evidence type="ECO:0000256" key="16">
    <source>
        <dbReference type="ARBA" id="ARBA00023065"/>
    </source>
</evidence>
<dbReference type="EC" id="7.2.2.3" evidence="20"/>
<feature type="transmembrane region" description="Helical" evidence="24">
    <location>
        <begin position="794"/>
        <end position="815"/>
    </location>
</feature>
<comment type="catalytic activity">
    <reaction evidence="22">
        <text>Na(+)(in) + ATP + H2O = Na(+)(out) + ADP + phosphate + H(+)</text>
        <dbReference type="Rhea" id="RHEA:14633"/>
        <dbReference type="ChEBI" id="CHEBI:15377"/>
        <dbReference type="ChEBI" id="CHEBI:15378"/>
        <dbReference type="ChEBI" id="CHEBI:29101"/>
        <dbReference type="ChEBI" id="CHEBI:30616"/>
        <dbReference type="ChEBI" id="CHEBI:43474"/>
        <dbReference type="ChEBI" id="CHEBI:456216"/>
        <dbReference type="EC" id="7.2.2.3"/>
    </reaction>
    <physiologicalReaction direction="left-to-right" evidence="22">
        <dbReference type="Rhea" id="RHEA:14634"/>
    </physiologicalReaction>
</comment>
<dbReference type="NCBIfam" id="TIGR01494">
    <property type="entry name" value="ATPase_P-type"/>
    <property type="match status" value="2"/>
</dbReference>
<keyword evidence="10" id="KW-0067">ATP-binding</keyword>
<feature type="transmembrane region" description="Helical" evidence="24">
    <location>
        <begin position="328"/>
        <end position="353"/>
    </location>
</feature>
<evidence type="ECO:0000256" key="2">
    <source>
        <dbReference type="ARBA" id="ARBA00004651"/>
    </source>
</evidence>
<comment type="subcellular location">
    <subcellularLocation>
        <location evidence="2">Cell membrane</location>
        <topology evidence="2">Multi-pass membrane protein</topology>
    </subcellularLocation>
</comment>
<dbReference type="NCBIfam" id="TIGR01523">
    <property type="entry name" value="ATPase-IID_K-Na"/>
    <property type="match status" value="1"/>
</dbReference>
<dbReference type="GO" id="GO:0008554">
    <property type="term" value="F:P-type sodium transporter activity"/>
    <property type="evidence" value="ECO:0007669"/>
    <property type="project" value="UniProtKB-EC"/>
</dbReference>
<keyword evidence="7 24" id="KW-0812">Transmembrane</keyword>
<dbReference type="PROSITE" id="PS00154">
    <property type="entry name" value="ATPASE_E1_E2"/>
    <property type="match status" value="1"/>
</dbReference>
<protein>
    <recommendedName>
        <fullName evidence="20">P-type Na(+) transporter</fullName>
        <ecNumber evidence="20">7.2.2.3</ecNumber>
    </recommendedName>
</protein>
<feature type="transmembrane region" description="Helical" evidence="24">
    <location>
        <begin position="1004"/>
        <end position="1022"/>
    </location>
</feature>
<dbReference type="GO" id="GO:0046872">
    <property type="term" value="F:metal ion binding"/>
    <property type="evidence" value="ECO:0007669"/>
    <property type="project" value="UniProtKB-KW"/>
</dbReference>
<dbReference type="Gene3D" id="3.40.1110.10">
    <property type="entry name" value="Calcium-transporting ATPase, cytoplasmic domain N"/>
    <property type="match status" value="1"/>
</dbReference>
<evidence type="ECO:0000256" key="17">
    <source>
        <dbReference type="ARBA" id="ARBA00023136"/>
    </source>
</evidence>
<comment type="caution">
    <text evidence="26">The sequence shown here is derived from an EMBL/GenBank/DDBJ whole genome shotgun (WGS) entry which is preliminary data.</text>
</comment>
<dbReference type="InterPro" id="IPR036412">
    <property type="entry name" value="HAD-like_sf"/>
</dbReference>
<evidence type="ECO:0000313" key="27">
    <source>
        <dbReference type="Proteomes" id="UP001321749"/>
    </source>
</evidence>
<keyword evidence="16" id="KW-0406">Ion transport</keyword>
<evidence type="ECO:0000256" key="4">
    <source>
        <dbReference type="ARBA" id="ARBA00022475"/>
    </source>
</evidence>
<evidence type="ECO:0000256" key="19">
    <source>
        <dbReference type="ARBA" id="ARBA00035017"/>
    </source>
</evidence>
<dbReference type="FunFam" id="3.40.50.1000:FF:000001">
    <property type="entry name" value="Phospholipid-transporting ATPase IC"/>
    <property type="match status" value="1"/>
</dbReference>
<keyword evidence="17 24" id="KW-0472">Membrane</keyword>
<dbReference type="SUPFAM" id="SSF81665">
    <property type="entry name" value="Calcium ATPase, transmembrane domain M"/>
    <property type="match status" value="1"/>
</dbReference>
<keyword evidence="3" id="KW-0813">Transport</keyword>
<dbReference type="GO" id="GO:0006813">
    <property type="term" value="P:potassium ion transport"/>
    <property type="evidence" value="ECO:0007669"/>
    <property type="project" value="UniProtKB-KW"/>
</dbReference>
<evidence type="ECO:0000256" key="18">
    <source>
        <dbReference type="ARBA" id="ARBA00023201"/>
    </source>
</evidence>
<reference evidence="26" key="1">
    <citation type="journal article" date="2023" name="Mol. Phylogenet. Evol.">
        <title>Genome-scale phylogeny and comparative genomics of the fungal order Sordariales.</title>
        <authorList>
            <person name="Hensen N."/>
            <person name="Bonometti L."/>
            <person name="Westerberg I."/>
            <person name="Brannstrom I.O."/>
            <person name="Guillou S."/>
            <person name="Cros-Aarteil S."/>
            <person name="Calhoun S."/>
            <person name="Haridas S."/>
            <person name="Kuo A."/>
            <person name="Mondo S."/>
            <person name="Pangilinan J."/>
            <person name="Riley R."/>
            <person name="LaButti K."/>
            <person name="Andreopoulos B."/>
            <person name="Lipzen A."/>
            <person name="Chen C."/>
            <person name="Yan M."/>
            <person name="Daum C."/>
            <person name="Ng V."/>
            <person name="Clum A."/>
            <person name="Steindorff A."/>
            <person name="Ohm R.A."/>
            <person name="Martin F."/>
            <person name="Silar P."/>
            <person name="Natvig D.O."/>
            <person name="Lalanne C."/>
            <person name="Gautier V."/>
            <person name="Ament-Velasquez S.L."/>
            <person name="Kruys A."/>
            <person name="Hutchinson M.I."/>
            <person name="Powell A.J."/>
            <person name="Barry K."/>
            <person name="Miller A.N."/>
            <person name="Grigoriev I.V."/>
            <person name="Debuchy R."/>
            <person name="Gladieux P."/>
            <person name="Hiltunen Thoren M."/>
            <person name="Johannesson H."/>
        </authorList>
    </citation>
    <scope>NUCLEOTIDE SEQUENCE</scope>
    <source>
        <strain evidence="26">PSN324</strain>
    </source>
</reference>
<reference evidence="26" key="2">
    <citation type="submission" date="2023-06" db="EMBL/GenBank/DDBJ databases">
        <authorList>
            <consortium name="Lawrence Berkeley National Laboratory"/>
            <person name="Mondo S.J."/>
            <person name="Hensen N."/>
            <person name="Bonometti L."/>
            <person name="Westerberg I."/>
            <person name="Brannstrom I.O."/>
            <person name="Guillou S."/>
            <person name="Cros-Aarteil S."/>
            <person name="Calhoun S."/>
            <person name="Haridas S."/>
            <person name="Kuo A."/>
            <person name="Pangilinan J."/>
            <person name="Riley R."/>
            <person name="Labutti K."/>
            <person name="Andreopoulos B."/>
            <person name="Lipzen A."/>
            <person name="Chen C."/>
            <person name="Yanf M."/>
            <person name="Daum C."/>
            <person name="Ng V."/>
            <person name="Clum A."/>
            <person name="Steindorff A."/>
            <person name="Ohm R."/>
            <person name="Martin F."/>
            <person name="Silar P."/>
            <person name="Natvig D."/>
            <person name="Lalanne C."/>
            <person name="Gautier V."/>
            <person name="Ament-Velasquez S.L."/>
            <person name="Kruys A."/>
            <person name="Hutchinson M.I."/>
            <person name="Powell A.J."/>
            <person name="Barry K."/>
            <person name="Miller A.N."/>
            <person name="Grigoriev I.V."/>
            <person name="Debuchy R."/>
            <person name="Gladieux P."/>
            <person name="Thoren M.H."/>
            <person name="Johannesson H."/>
        </authorList>
    </citation>
    <scope>NUCLEOTIDE SEQUENCE</scope>
    <source>
        <strain evidence="26">PSN324</strain>
    </source>
</reference>
<feature type="transmembrane region" description="Helical" evidence="24">
    <location>
        <begin position="872"/>
        <end position="899"/>
    </location>
</feature>
<sequence length="1067" mass="116015">MAAITSDPKAGQQATSERQSTSRPAHCLSPDQVALELQTNVAHGLTSEDAAARLAKYGPNNLGKGKTVKPLEILFLQIFNPMSLIIFLALAASLAIKSWTEGGVLAFLIVINVVIGFVQDLQAARTIASLESLSCAAARVVRDNGVVSNIESSTLVPGDIIELKVGDSVPADARVIESTNLEADEALLTGESVPARKDGSEVFDEDTGPGDRLNVVFSSSIITKGRGRAVVFATGMSTEIGAIAAALGDDGKKKRRLERDEHGRASLGAYLAYAFGSVWDWLGEFLGLTVGTPLQRKLSRLFYYVFFFAIICAIVVLAANKFHTRRDVIMYAVATAVGTLPVTLILVLTITMAAGTKIMVQRNVIVRNMRSLEALGGVTNICSDKTGTLTQGKMVTRMAWIPDHGTYSVNTTSDPYDPETGTVSFTPAEPRSIHGSADHQGAPVASPVSEMHPSLQQYLDVASLANLATVQKTDQDAGMKWTANGDPTEVAMRVFATRFGRSGQGLADPASEWKQLAEFPFDSSVKKMSVLCRHAATSQIQILTKGAVERVLSSCTMISPGVALTDAVREQILENMESLARRGLRVLALASADQDLPPVSEDAARRGLLKRDDYERNLTFRGLVGIYDPPRPESRPSVFKCHQAGISVHMLTGDHPETARAIAVEVGILPARMDLVRADIAQGLVMTAHEFDRLSDDELDRLPQLPLVVARCAPSTKVRMIDALHRRGKYVAMTGDGVNDSPSLKRADVGIAMGLGGSDVAKSASDIILSDDNFASILNAVEEGRRIFDNVQKFMLHVLSANVGFVTSLLVGLAFKDEGGTSIFQVTPVEILFMLLVVGAFTETGLGFESASKHILTRPPQSLKYGVFTPEFLADVLAYGVIMAACLLTSFVAVMFGMHDGELGLDCNLRWSARCEGVFKARSTCFTAMMWIFAFFAWELVDSRLSFFHGAFRNTKAWAGKLWKNTLLFWSVVVGVFSIFPTLYIPGLNKRVFLHQGIDKEWGVVFAVTVLFFVGAESWKWAKRVYLRRHGLMQPKGAGKSEEDLEKMVFERFYSSDSDSTPEREKE</sequence>
<evidence type="ECO:0000256" key="23">
    <source>
        <dbReference type="SAM" id="MobiDB-lite"/>
    </source>
</evidence>
<dbReference type="FunFam" id="3.40.50.1000:FF:000047">
    <property type="entry name" value="Sodium P-type ATPase"/>
    <property type="match status" value="1"/>
</dbReference>
<dbReference type="InterPro" id="IPR018303">
    <property type="entry name" value="ATPase_P-typ_P_site"/>
</dbReference>
<evidence type="ECO:0000256" key="6">
    <source>
        <dbReference type="ARBA" id="ARBA00022553"/>
    </source>
</evidence>
<dbReference type="InterPro" id="IPR059000">
    <property type="entry name" value="ATPase_P-type_domA"/>
</dbReference>
<dbReference type="PANTHER" id="PTHR42861">
    <property type="entry name" value="CALCIUM-TRANSPORTING ATPASE"/>
    <property type="match status" value="1"/>
</dbReference>
<comment type="catalytic activity">
    <reaction evidence="21">
        <text>K(+)(in) + ATP + H2O = K(+)(out) + ADP + phosphate + H(+)</text>
        <dbReference type="Rhea" id="RHEA:75815"/>
        <dbReference type="ChEBI" id="CHEBI:15377"/>
        <dbReference type="ChEBI" id="CHEBI:15378"/>
        <dbReference type="ChEBI" id="CHEBI:29103"/>
        <dbReference type="ChEBI" id="CHEBI:30616"/>
        <dbReference type="ChEBI" id="CHEBI:43474"/>
        <dbReference type="ChEBI" id="CHEBI:456216"/>
    </reaction>
</comment>
<evidence type="ECO:0000256" key="9">
    <source>
        <dbReference type="ARBA" id="ARBA00022741"/>
    </source>
</evidence>
<evidence type="ECO:0000259" key="25">
    <source>
        <dbReference type="SMART" id="SM00831"/>
    </source>
</evidence>
<evidence type="ECO:0000256" key="1">
    <source>
        <dbReference type="ARBA" id="ARBA00001946"/>
    </source>
</evidence>
<keyword evidence="12" id="KW-0630">Potassium</keyword>
<dbReference type="FunFam" id="3.40.1110.10:FF:000039">
    <property type="entry name" value="Sodium P-type ATPase"/>
    <property type="match status" value="1"/>
</dbReference>
<dbReference type="SUPFAM" id="SSF56784">
    <property type="entry name" value="HAD-like"/>
    <property type="match status" value="1"/>
</dbReference>
<feature type="compositionally biased region" description="Polar residues" evidence="23">
    <location>
        <begin position="12"/>
        <end position="23"/>
    </location>
</feature>
<dbReference type="Gene3D" id="3.40.50.1000">
    <property type="entry name" value="HAD superfamily/HAD-like"/>
    <property type="match status" value="1"/>
</dbReference>
<keyword evidence="15" id="KW-0915">Sodium</keyword>
<keyword evidence="9" id="KW-0547">Nucleotide-binding</keyword>
<evidence type="ECO:0000256" key="20">
    <source>
        <dbReference type="ARBA" id="ARBA00035029"/>
    </source>
</evidence>
<feature type="transmembrane region" description="Helical" evidence="24">
    <location>
        <begin position="831"/>
        <end position="851"/>
    </location>
</feature>
<evidence type="ECO:0000256" key="21">
    <source>
        <dbReference type="ARBA" id="ARBA00048599"/>
    </source>
</evidence>
<organism evidence="26 27">
    <name type="scientific">Cladorrhinum samala</name>
    <dbReference type="NCBI Taxonomy" id="585594"/>
    <lineage>
        <taxon>Eukaryota</taxon>
        <taxon>Fungi</taxon>
        <taxon>Dikarya</taxon>
        <taxon>Ascomycota</taxon>
        <taxon>Pezizomycotina</taxon>
        <taxon>Sordariomycetes</taxon>
        <taxon>Sordariomycetidae</taxon>
        <taxon>Sordariales</taxon>
        <taxon>Podosporaceae</taxon>
        <taxon>Cladorrhinum</taxon>
    </lineage>
</organism>
<dbReference type="Pfam" id="PF00690">
    <property type="entry name" value="Cation_ATPase_N"/>
    <property type="match status" value="1"/>
</dbReference>
<dbReference type="GO" id="GO:0005524">
    <property type="term" value="F:ATP binding"/>
    <property type="evidence" value="ECO:0007669"/>
    <property type="project" value="UniProtKB-KW"/>
</dbReference>
<evidence type="ECO:0000256" key="3">
    <source>
        <dbReference type="ARBA" id="ARBA00022448"/>
    </source>
</evidence>
<keyword evidence="6" id="KW-0597">Phosphoprotein</keyword>
<evidence type="ECO:0000313" key="26">
    <source>
        <dbReference type="EMBL" id="KAK4464708.1"/>
    </source>
</evidence>
<keyword evidence="13" id="KW-1278">Translocase</keyword>
<evidence type="ECO:0000256" key="15">
    <source>
        <dbReference type="ARBA" id="ARBA00023053"/>
    </source>
</evidence>
<evidence type="ECO:0000256" key="10">
    <source>
        <dbReference type="ARBA" id="ARBA00022840"/>
    </source>
</evidence>
<feature type="region of interest" description="Disordered" evidence="23">
    <location>
        <begin position="1"/>
        <end position="25"/>
    </location>
</feature>
<dbReference type="InterPro" id="IPR023299">
    <property type="entry name" value="ATPase_P-typ_cyto_dom_N"/>
</dbReference>
<dbReference type="SUPFAM" id="SSF81660">
    <property type="entry name" value="Metal cation-transporting ATPase, ATP-binding domain N"/>
    <property type="match status" value="1"/>
</dbReference>
<dbReference type="SFLD" id="SFLDS00003">
    <property type="entry name" value="Haloacid_Dehalogenase"/>
    <property type="match status" value="1"/>
</dbReference>
<comment type="cofactor">
    <cofactor evidence="1">
        <name>Mg(2+)</name>
        <dbReference type="ChEBI" id="CHEBI:18420"/>
    </cofactor>
</comment>
<dbReference type="Gene3D" id="2.70.150.10">
    <property type="entry name" value="Calcium-transporting ATPase, cytoplasmic transduction domain A"/>
    <property type="match status" value="1"/>
</dbReference>